<evidence type="ECO:0000313" key="6">
    <source>
        <dbReference type="EMBL" id="QLL65967.1"/>
    </source>
</evidence>
<feature type="domain" description="Soluble ligand binding" evidence="4">
    <location>
        <begin position="125"/>
        <end position="155"/>
    </location>
</feature>
<dbReference type="Gene3D" id="3.30.1950.10">
    <property type="entry name" value="wza like domain"/>
    <property type="match status" value="1"/>
</dbReference>
<feature type="domain" description="AprE-like long alpha-helical hairpin" evidence="5">
    <location>
        <begin position="173"/>
        <end position="364"/>
    </location>
</feature>
<geneLocation type="plasmid" evidence="7">
    <name>pemeittgr7c</name>
</geneLocation>
<name>A0A859QUZ5_9HYPH</name>
<protein>
    <submittedName>
        <fullName evidence="6">Sugar ABC transporter substrate-binding protein</fullName>
    </submittedName>
</protein>
<dbReference type="Gene3D" id="3.10.560.10">
    <property type="entry name" value="Outer membrane lipoprotein wza domain like"/>
    <property type="match status" value="1"/>
</dbReference>
<sequence>MRTLRATMRMSASLSDWGARLVIALLPVALLAIMFVVIGQPRAHAAEYRLAVGDVLTFDFLDDAELPVNATISNDGEAPFPLIGAVKVVGLTVTEAVQKLKDEYRQREILVDPKVALNIASFRPIFVLGEVKGPGSFPFYSGLTVEQAIGLAGGTQVISQNPSDRIIARARLRAEIEGAEAEIIHEGIYAARLVAQLKAQPKVDLNDVPEIARDYIKDASVAGVIELQEKILAADLAARKSQLQILSDGIVQAEGGVEILNELVAQQKEVVTNNEKDLERISSLRKRELNTESDLSRAKNNALAEKAQLLQTFATLARSRQELSELKLQLSKLSADREKEVLTLLQEREIAIKKLIAERQSAEEQMLLMAAVDADASKQKKISYSYEIRRNPVAGTPTSIKASTLTEMLPGDVLVVAIAGI</sequence>
<accession>A0A859QUZ5</accession>
<proteinExistence type="predicted"/>
<dbReference type="EMBL" id="CP041241">
    <property type="protein sequence ID" value="QLL65967.1"/>
    <property type="molecule type" value="Genomic_DNA"/>
</dbReference>
<dbReference type="InterPro" id="IPR058781">
    <property type="entry name" value="HH_AprE-like"/>
</dbReference>
<dbReference type="PANTHER" id="PTHR33619">
    <property type="entry name" value="POLYSACCHARIDE EXPORT PROTEIN GFCE-RELATED"/>
    <property type="match status" value="1"/>
</dbReference>
<evidence type="ECO:0000256" key="2">
    <source>
        <dbReference type="SAM" id="Coils"/>
    </source>
</evidence>
<dbReference type="GO" id="GO:0015159">
    <property type="term" value="F:polysaccharide transmembrane transporter activity"/>
    <property type="evidence" value="ECO:0007669"/>
    <property type="project" value="InterPro"/>
</dbReference>
<evidence type="ECO:0000256" key="1">
    <source>
        <dbReference type="ARBA" id="ARBA00022729"/>
    </source>
</evidence>
<gene>
    <name evidence="6" type="ORF">FKV68_32395</name>
</gene>
<feature type="domain" description="Polysaccharide export protein N-terminal" evidence="3">
    <location>
        <begin position="45"/>
        <end position="119"/>
    </location>
</feature>
<dbReference type="InterPro" id="IPR003715">
    <property type="entry name" value="Poly_export_N"/>
</dbReference>
<dbReference type="Pfam" id="PF02563">
    <property type="entry name" value="Poly_export"/>
    <property type="match status" value="1"/>
</dbReference>
<keyword evidence="2" id="KW-0175">Coiled coil</keyword>
<dbReference type="Pfam" id="PF10531">
    <property type="entry name" value="SLBB"/>
    <property type="match status" value="1"/>
</dbReference>
<dbReference type="PANTHER" id="PTHR33619:SF3">
    <property type="entry name" value="POLYSACCHARIDE EXPORT PROTEIN GFCE-RELATED"/>
    <property type="match status" value="1"/>
</dbReference>
<reference evidence="6 7" key="1">
    <citation type="submission" date="2019-06" db="EMBL/GenBank/DDBJ databases">
        <title>Complete genome sequence of Ensifer mexicanus ITTG R7 isolated from nodules of Acacia angustissima (Mill.) Kuntze.</title>
        <authorList>
            <person name="Rincon-Rosales R."/>
            <person name="Rogel M.A."/>
            <person name="Guerrero G."/>
            <person name="Rincon-Molina C.I."/>
            <person name="Lopez-Lopez A."/>
            <person name="Martinez-Romero E."/>
        </authorList>
    </citation>
    <scope>NUCLEOTIDE SEQUENCE [LARGE SCALE GENOMIC DNA]</scope>
    <source>
        <strain evidence="6 7">ITTG R7</strain>
        <plasmid evidence="7">pemeittgr7c</plasmid>
    </source>
</reference>
<dbReference type="Proteomes" id="UP000510721">
    <property type="component" value="Plasmid pEmeITTGR7c"/>
</dbReference>
<feature type="coiled-coil region" evidence="2">
    <location>
        <begin position="316"/>
        <end position="365"/>
    </location>
</feature>
<evidence type="ECO:0000259" key="5">
    <source>
        <dbReference type="Pfam" id="PF25994"/>
    </source>
</evidence>
<keyword evidence="1" id="KW-0732">Signal</keyword>
<dbReference type="InterPro" id="IPR019554">
    <property type="entry name" value="Soluble_ligand-bd"/>
</dbReference>
<evidence type="ECO:0000259" key="4">
    <source>
        <dbReference type="Pfam" id="PF10531"/>
    </source>
</evidence>
<dbReference type="InterPro" id="IPR049712">
    <property type="entry name" value="Poly_export"/>
</dbReference>
<keyword evidence="7" id="KW-1185">Reference proteome</keyword>
<evidence type="ECO:0000313" key="7">
    <source>
        <dbReference type="Proteomes" id="UP000510721"/>
    </source>
</evidence>
<organism evidence="6 7">
    <name type="scientific">Sinorhizobium mexicanum</name>
    <dbReference type="NCBI Taxonomy" id="375549"/>
    <lineage>
        <taxon>Bacteria</taxon>
        <taxon>Pseudomonadati</taxon>
        <taxon>Pseudomonadota</taxon>
        <taxon>Alphaproteobacteria</taxon>
        <taxon>Hyphomicrobiales</taxon>
        <taxon>Rhizobiaceae</taxon>
        <taxon>Sinorhizobium/Ensifer group</taxon>
        <taxon>Sinorhizobium</taxon>
    </lineage>
</organism>
<keyword evidence="6" id="KW-0614">Plasmid</keyword>
<dbReference type="KEGG" id="emx:FKV68_32395"/>
<evidence type="ECO:0000259" key="3">
    <source>
        <dbReference type="Pfam" id="PF02563"/>
    </source>
</evidence>
<dbReference type="Pfam" id="PF25994">
    <property type="entry name" value="HH_AprE"/>
    <property type="match status" value="1"/>
</dbReference>
<dbReference type="AlphaFoldDB" id="A0A859QUZ5"/>